<feature type="domain" description="DUF7646" evidence="13">
    <location>
        <begin position="314"/>
        <end position="393"/>
    </location>
</feature>
<dbReference type="SMR" id="A0A445B3X9"/>
<dbReference type="Pfam" id="PF04182">
    <property type="entry name" value="B-block_TFIIIC"/>
    <property type="match status" value="1"/>
</dbReference>
<feature type="domain" description="DUF7599" evidence="11">
    <location>
        <begin position="221"/>
        <end position="305"/>
    </location>
</feature>
<dbReference type="EMBL" id="SDMP01000010">
    <property type="protein sequence ID" value="RYR33395.1"/>
    <property type="molecule type" value="Genomic_DNA"/>
</dbReference>
<feature type="region of interest" description="Disordered" evidence="6">
    <location>
        <begin position="412"/>
        <end position="465"/>
    </location>
</feature>
<evidence type="ECO:0000259" key="13">
    <source>
        <dbReference type="Pfam" id="PF24657"/>
    </source>
</evidence>
<feature type="domain" description="DUF7647" evidence="14">
    <location>
        <begin position="706"/>
        <end position="884"/>
    </location>
</feature>
<dbReference type="InterPro" id="IPR046488">
    <property type="entry name" value="Sfc3/Tfc3_C"/>
</dbReference>
<dbReference type="Pfam" id="PF23704">
    <property type="entry name" value="WHD_GTF3C1_N"/>
    <property type="match status" value="1"/>
</dbReference>
<feature type="compositionally biased region" description="Polar residues" evidence="6">
    <location>
        <begin position="413"/>
        <end position="428"/>
    </location>
</feature>
<dbReference type="InterPro" id="IPR056064">
    <property type="entry name" value="DUF7647"/>
</dbReference>
<evidence type="ECO:0000313" key="16">
    <source>
        <dbReference type="Proteomes" id="UP000289738"/>
    </source>
</evidence>
<organism evidence="15 16">
    <name type="scientific">Arachis hypogaea</name>
    <name type="common">Peanut</name>
    <dbReference type="NCBI Taxonomy" id="3818"/>
    <lineage>
        <taxon>Eukaryota</taxon>
        <taxon>Viridiplantae</taxon>
        <taxon>Streptophyta</taxon>
        <taxon>Embryophyta</taxon>
        <taxon>Tracheophyta</taxon>
        <taxon>Spermatophyta</taxon>
        <taxon>Magnoliopsida</taxon>
        <taxon>eudicotyledons</taxon>
        <taxon>Gunneridae</taxon>
        <taxon>Pentapetalae</taxon>
        <taxon>rosids</taxon>
        <taxon>fabids</taxon>
        <taxon>Fabales</taxon>
        <taxon>Fabaceae</taxon>
        <taxon>Papilionoideae</taxon>
        <taxon>50 kb inversion clade</taxon>
        <taxon>dalbergioids sensu lato</taxon>
        <taxon>Dalbergieae</taxon>
        <taxon>Pterocarpus clade</taxon>
        <taxon>Arachis</taxon>
    </lineage>
</organism>
<feature type="domain" description="DUF7645" evidence="12">
    <location>
        <begin position="885"/>
        <end position="945"/>
    </location>
</feature>
<dbReference type="InterPro" id="IPR056062">
    <property type="entry name" value="DUF7645"/>
</dbReference>
<feature type="compositionally biased region" description="Basic and acidic residues" evidence="6">
    <location>
        <begin position="430"/>
        <end position="441"/>
    </location>
</feature>
<dbReference type="GO" id="GO:0006384">
    <property type="term" value="P:transcription initiation at RNA polymerase III promoter"/>
    <property type="evidence" value="ECO:0007669"/>
    <property type="project" value="InterPro"/>
</dbReference>
<dbReference type="FunFam" id="1.10.10.10:FF:000665">
    <property type="entry name" value="Uncharacterized protein"/>
    <property type="match status" value="1"/>
</dbReference>
<feature type="domain" description="Transcription factor tau subunit sfc3/Tfc3 C-terminal" evidence="8">
    <location>
        <begin position="1263"/>
        <end position="1393"/>
    </location>
</feature>
<dbReference type="CDD" id="cd16169">
    <property type="entry name" value="Tau138_eWH"/>
    <property type="match status" value="1"/>
</dbReference>
<keyword evidence="16" id="KW-1185">Reference proteome</keyword>
<evidence type="ECO:0000256" key="6">
    <source>
        <dbReference type="SAM" id="MobiDB-lite"/>
    </source>
</evidence>
<evidence type="ECO:0000256" key="5">
    <source>
        <dbReference type="ARBA" id="ARBA00023242"/>
    </source>
</evidence>
<dbReference type="Gene3D" id="1.10.10.10">
    <property type="entry name" value="Winged helix-like DNA-binding domain superfamily/Winged helix DNA-binding domain"/>
    <property type="match status" value="1"/>
</dbReference>
<evidence type="ECO:0000256" key="4">
    <source>
        <dbReference type="ARBA" id="ARBA00023163"/>
    </source>
</evidence>
<dbReference type="InterPro" id="IPR036388">
    <property type="entry name" value="WH-like_DNA-bd_sf"/>
</dbReference>
<dbReference type="GO" id="GO:0003677">
    <property type="term" value="F:DNA binding"/>
    <property type="evidence" value="ECO:0007669"/>
    <property type="project" value="UniProtKB-KW"/>
</dbReference>
<gene>
    <name evidence="15" type="ORF">Ahy_A10g047985</name>
</gene>
<evidence type="ECO:0000256" key="1">
    <source>
        <dbReference type="ARBA" id="ARBA00004123"/>
    </source>
</evidence>
<dbReference type="Pfam" id="PF24538">
    <property type="entry name" value="DUF7599"/>
    <property type="match status" value="1"/>
</dbReference>
<feature type="domain" description="General transcription factor 3C polypeptide 1 winged-helix" evidence="9">
    <location>
        <begin position="1"/>
        <end position="95"/>
    </location>
</feature>
<dbReference type="Pfam" id="PF24658">
    <property type="entry name" value="DUF7647"/>
    <property type="match status" value="1"/>
</dbReference>
<dbReference type="Gramene" id="arahy.Tifrunner.gnm2.ann2.Ah10g311800.1">
    <property type="protein sequence ID" value="arahy.Tifrunner.gnm2.ann2.Ah10g311800.1-CDS"/>
    <property type="gene ID" value="arahy.Tifrunner.gnm2.ann2.Ah10g311800"/>
</dbReference>
<dbReference type="GO" id="GO:0000127">
    <property type="term" value="C:transcription factor TFIIIC complex"/>
    <property type="evidence" value="ECO:0007669"/>
    <property type="project" value="InterPro"/>
</dbReference>
<evidence type="ECO:0000259" key="8">
    <source>
        <dbReference type="Pfam" id="PF20222"/>
    </source>
</evidence>
<dbReference type="PANTHER" id="PTHR15180">
    <property type="entry name" value="GENERAL TRANSCRIPTION FACTOR 3C POLYPEPTIDE 1"/>
    <property type="match status" value="1"/>
</dbReference>
<dbReference type="InterPro" id="IPR044210">
    <property type="entry name" value="Tfc3-like"/>
</dbReference>
<dbReference type="InterPro" id="IPR056063">
    <property type="entry name" value="DUF7646"/>
</dbReference>
<evidence type="ECO:0000259" key="9">
    <source>
        <dbReference type="Pfam" id="PF23704"/>
    </source>
</evidence>
<keyword evidence="3" id="KW-0238">DNA-binding</keyword>
<protein>
    <submittedName>
        <fullName evidence="15">Uncharacterized protein</fullName>
    </submittedName>
</protein>
<proteinExistence type="predicted"/>
<name>A0A445B3X9_ARAHY</name>
<reference evidence="15 16" key="1">
    <citation type="submission" date="2019-01" db="EMBL/GenBank/DDBJ databases">
        <title>Sequencing of cultivated peanut Arachis hypogaea provides insights into genome evolution and oil improvement.</title>
        <authorList>
            <person name="Chen X."/>
        </authorList>
    </citation>
    <scope>NUCLEOTIDE SEQUENCE [LARGE SCALE GENOMIC DNA]</scope>
    <source>
        <strain evidence="16">cv. Fuhuasheng</strain>
        <tissue evidence="15">Leaves</tissue>
    </source>
</reference>
<evidence type="ECO:0000259" key="12">
    <source>
        <dbReference type="Pfam" id="PF24655"/>
    </source>
</evidence>
<dbReference type="InterPro" id="IPR056428">
    <property type="entry name" value="WH_GTF3C1"/>
</dbReference>
<comment type="subcellular location">
    <subcellularLocation>
        <location evidence="1">Nucleus</location>
    </subcellularLocation>
</comment>
<feature type="domain" description="B-block binding subunit of TFIIIC" evidence="7">
    <location>
        <begin position="103"/>
        <end position="184"/>
    </location>
</feature>
<dbReference type="Proteomes" id="UP000289738">
    <property type="component" value="Chromosome A10"/>
</dbReference>
<dbReference type="Pfam" id="PF24657">
    <property type="entry name" value="DUF7646"/>
    <property type="match status" value="1"/>
</dbReference>
<keyword evidence="2" id="KW-0597">Phosphoprotein</keyword>
<evidence type="ECO:0000259" key="14">
    <source>
        <dbReference type="Pfam" id="PF24658"/>
    </source>
</evidence>
<dbReference type="STRING" id="3818.A0A445B3X9"/>
<dbReference type="InterPro" id="IPR056020">
    <property type="entry name" value="DUF7599"/>
</dbReference>
<dbReference type="Pfam" id="PF24655">
    <property type="entry name" value="DUF7645"/>
    <property type="match status" value="1"/>
</dbReference>
<dbReference type="Pfam" id="PF24101">
    <property type="entry name" value="WHD_GTF3C1"/>
    <property type="match status" value="1"/>
</dbReference>
<evidence type="ECO:0000259" key="11">
    <source>
        <dbReference type="Pfam" id="PF24538"/>
    </source>
</evidence>
<dbReference type="InterPro" id="IPR035625">
    <property type="entry name" value="Tfc3-like_eWH"/>
</dbReference>
<keyword evidence="4" id="KW-0804">Transcription</keyword>
<keyword evidence="5" id="KW-0539">Nucleus</keyword>
<dbReference type="InterPro" id="IPR007309">
    <property type="entry name" value="TFIIIC_Bblock-bd"/>
</dbReference>
<comment type="caution">
    <text evidence="15">The sequence shown here is derived from an EMBL/GenBank/DDBJ whole genome shotgun (WGS) entry which is preliminary data.</text>
</comment>
<dbReference type="PANTHER" id="PTHR15180:SF1">
    <property type="entry name" value="GENERAL TRANSCRIPTION FACTOR 3C POLYPEPTIDE 1"/>
    <property type="match status" value="1"/>
</dbReference>
<dbReference type="GO" id="GO:0005634">
    <property type="term" value="C:nucleus"/>
    <property type="evidence" value="ECO:0007669"/>
    <property type="project" value="UniProtKB-SubCell"/>
</dbReference>
<accession>A0A445B3X9</accession>
<evidence type="ECO:0000256" key="2">
    <source>
        <dbReference type="ARBA" id="ARBA00022553"/>
    </source>
</evidence>
<dbReference type="GO" id="GO:0042791">
    <property type="term" value="P:5S class rRNA transcription by RNA polymerase III"/>
    <property type="evidence" value="ECO:0007669"/>
    <property type="project" value="TreeGrafter"/>
</dbReference>
<dbReference type="InterPro" id="IPR056467">
    <property type="entry name" value="eWH_GTF3C1"/>
</dbReference>
<evidence type="ECO:0000313" key="15">
    <source>
        <dbReference type="EMBL" id="RYR33395.1"/>
    </source>
</evidence>
<feature type="region of interest" description="Disordered" evidence="6">
    <location>
        <begin position="1186"/>
        <end position="1236"/>
    </location>
</feature>
<dbReference type="Pfam" id="PF20222">
    <property type="entry name" value="DUF6581"/>
    <property type="match status" value="1"/>
</dbReference>
<dbReference type="SUPFAM" id="SSF46785">
    <property type="entry name" value="Winged helix' DNA-binding domain"/>
    <property type="match status" value="1"/>
</dbReference>
<dbReference type="InterPro" id="IPR036390">
    <property type="entry name" value="WH_DNA-bd_sf"/>
</dbReference>
<evidence type="ECO:0000259" key="10">
    <source>
        <dbReference type="Pfam" id="PF24101"/>
    </source>
</evidence>
<feature type="compositionally biased region" description="Acidic residues" evidence="6">
    <location>
        <begin position="1201"/>
        <end position="1210"/>
    </location>
</feature>
<evidence type="ECO:0000256" key="3">
    <source>
        <dbReference type="ARBA" id="ARBA00023125"/>
    </source>
</evidence>
<sequence>MDLVINAAVEEICGHLEDGITLAALWDKLEGSPSLLSSGLQLSPAIKRDIWTNLLNIPTLRFEPQPTSSELEDANELNLKIIAQKSLVDNFMGLYDSPSLQQAQMRVLHLLASVKANGITQSNLAKQLNIDGNNFHYVLRSLECQGLVVKHPAIEKKKQISTHGDSKNYPCVSTHLVYLRRYAKKLESNQRFELQITKSNNPEDDDQDAEGNSLQTDVLLKDYAPQMKAICDKLAKANGKVLLASEIKKELGYFGSRPKQRIWRTLCRRLKADNVAELFDAKVNGKVESCLRLVEPVTTGSANEDKNSNFGKVCVIDQFVELPIEHQIFDMIDAAGSSGITFKEVCERLGIDLKKNHIRLINFCHRFGMKVQQVQDSKSKTIRVWTSKNFNCEPEAGLFHKLEENKIFDHVPDSSSKSASEFDTSTSHGRLPDPAEFKDIEQGAGVSCESPRNVESEGIPTNLQDVDLDPVGTVYNTKRDLVSLSTDADVASSAMQYSVSKNGLNKRYTSYSFTVDSNRRANRILERLKNERFILRSEMSRWLTSLEKSKYKSQVDRKTIDRILNKLQEHGLCKCITVHSPVVTEYSKTKDCIVVVHPSINLTPELFDAIQDRVRSFDMELRSKSMSHKKDDESIPVMEDIQKTKSHVAPDSGASKADVMRANGFVLAKMIRAKLLHTFLWDYLHGSASHDDPLSNEKCIYELNNNPHSSSKLFSLETVIKAIPVELFLQVVGSTQKFEEMIEKCKMGIRLSDISTRDYNCLMDTNATGRLSKVIDILRRLKLIRIVADMQSRDEVNMAHTFSHMLELKPYIEEPLSSEATSLNFMSHDLRPRIRHDFVLSNRDAVDEYWQTLEYCYAAADPKAATYAFPGCVVHEVFRFRSWASTRLMTAEQRDALLKHVAKDDLGERISYRDCEKIAKDLNLTLEQVLSVYSIKRRHYIKKFKDERKENSSLEGMGRKYSSTELRPEKHARIEEAADIEMHMEEDNLGIDSGEHVNDTQEFEDDVHSEEGSQDCPLISQCVLSTMKPRRQRRFAWSDKADRQLVIQYVRHRAALGAKYHRMDWTSVPDLPAPPRVCMRRMNLLNSNERVRKAVNRLCNILGERYAEQLEMSQNLSSKKDDCRELVRSQSSKGVDNNFRPDIGIQMPSLNGEPWDDFENKTIKNALEDILRYKIMAKLDASSKKVQPQYEGLSDANADADGYESQENEDTVSAIPSEITQSHHGKSQISSAQRSRRRLDKNFKRFLSNTTNVYGQVYKSLAISNAVELFKLVFLSTSSSPQAPSLLADILRRYSEHDLFAAFNYLREKKIMVGGNGRERFELSQQFLQCVSKSPFPFNTAKRAVKFSLWLQERDKVLKEMGTNLAEDLQCGDIFQLFALVSSGELSISPCLPDNGVGEAEDLRNTKRKSDVEGEIISRREKGFPGIVISVHCTTMSRADILDLLEDNNNDNQPFEKSSKLNTDENCNNSGPDQMLEVFNSCDTVPVEENHIESPWEAMVGYAKRLMFDPSNQEQECVICAEDFRVVYAAIQNAGDQGLSMGEISQIINLPGAEVDGLLVDVLQAFGQAFKVNAFDSVRVVDALYRHKYFLTPVCGLNQGTVHPSSPKTIEKSGHTRNLHKVTILNLPLGDEKPKSKACDRNEGFVEDRLIDSSVDNVKDTQKFSSGELCVPILPWINGDGTINSIVYNGLRRRILGIVMQNPGMLEGDILRQMHALNPQSCRTLLELMVLDKHLIVRKMHQERFGSPSILQNLIGRKSNQSKWICLEHYFANPMSTSFL</sequence>
<feature type="domain" description="GTF3C1 extended winged-helix" evidence="10">
    <location>
        <begin position="513"/>
        <end position="622"/>
    </location>
</feature>
<evidence type="ECO:0000259" key="7">
    <source>
        <dbReference type="Pfam" id="PF04182"/>
    </source>
</evidence>